<dbReference type="Gene3D" id="1.10.10.60">
    <property type="entry name" value="Homeodomain-like"/>
    <property type="match status" value="1"/>
</dbReference>
<feature type="domain" description="HTH araC/xylS-type" evidence="4">
    <location>
        <begin position="94"/>
        <end position="207"/>
    </location>
</feature>
<dbReference type="AlphaFoldDB" id="A0A1Y5F559"/>
<gene>
    <name evidence="5" type="ORF">A9Q84_14925</name>
</gene>
<proteinExistence type="predicted"/>
<evidence type="ECO:0000313" key="5">
    <source>
        <dbReference type="EMBL" id="OUR95792.1"/>
    </source>
</evidence>
<evidence type="ECO:0000259" key="4">
    <source>
        <dbReference type="PROSITE" id="PS01124"/>
    </source>
</evidence>
<reference evidence="6" key="1">
    <citation type="journal article" date="2017" name="Proc. Natl. Acad. Sci. U.S.A.">
        <title>Simulation of Deepwater Horizon oil plume reveals substrate specialization within a complex community of hydrocarbon-degraders.</title>
        <authorList>
            <person name="Hu P."/>
            <person name="Dubinsky E.A."/>
            <person name="Probst A.J."/>
            <person name="Wang J."/>
            <person name="Sieber C.M.K."/>
            <person name="Tom L.M."/>
            <person name="Gardinali P."/>
            <person name="Banfield J.F."/>
            <person name="Atlas R.M."/>
            <person name="Andersen G.L."/>
        </authorList>
    </citation>
    <scope>NUCLEOTIDE SEQUENCE [LARGE SCALE GENOMIC DNA]</scope>
</reference>
<dbReference type="InterPro" id="IPR018060">
    <property type="entry name" value="HTH_AraC"/>
</dbReference>
<dbReference type="PANTHER" id="PTHR46796">
    <property type="entry name" value="HTH-TYPE TRANSCRIPTIONAL ACTIVATOR RHAS-RELATED"/>
    <property type="match status" value="1"/>
</dbReference>
<dbReference type="SMART" id="SM00342">
    <property type="entry name" value="HTH_ARAC"/>
    <property type="match status" value="1"/>
</dbReference>
<dbReference type="SUPFAM" id="SSF46689">
    <property type="entry name" value="Homeodomain-like"/>
    <property type="match status" value="1"/>
</dbReference>
<sequence>MNDNEFHSHDCIQVSRAISKSLIHMANKEVVLEVGKVIIIAHKVKHRIEKNQWTNILIDNECVVGEELGQLLAGKEYCIVEEHEIIKKLFGDPKSILSQINENVREEVKKAILLIATHDHNCDLLEIAKEVALSPDRFRKIFKEEIGITFKNFLRWQKIKRAFTLLSKDPHTKLVDLAHASGFADQAHMTKIIKETFGYNPKNIKNNL</sequence>
<keyword evidence="1" id="KW-0805">Transcription regulation</keyword>
<evidence type="ECO:0000313" key="6">
    <source>
        <dbReference type="Proteomes" id="UP000196531"/>
    </source>
</evidence>
<keyword evidence="3" id="KW-0804">Transcription</keyword>
<accession>A0A1Y5F559</accession>
<keyword evidence="2" id="KW-0238">DNA-binding</keyword>
<evidence type="ECO:0000256" key="1">
    <source>
        <dbReference type="ARBA" id="ARBA00023015"/>
    </source>
</evidence>
<dbReference type="PROSITE" id="PS01124">
    <property type="entry name" value="HTH_ARAC_FAMILY_2"/>
    <property type="match status" value="1"/>
</dbReference>
<organism evidence="5 6">
    <name type="scientific">Halobacteriovorax marinus</name>
    <dbReference type="NCBI Taxonomy" id="97084"/>
    <lineage>
        <taxon>Bacteria</taxon>
        <taxon>Pseudomonadati</taxon>
        <taxon>Bdellovibrionota</taxon>
        <taxon>Bacteriovoracia</taxon>
        <taxon>Bacteriovoracales</taxon>
        <taxon>Halobacteriovoraceae</taxon>
        <taxon>Halobacteriovorax</taxon>
    </lineage>
</organism>
<name>A0A1Y5F559_9BACT</name>
<protein>
    <recommendedName>
        <fullName evidence="4">HTH araC/xylS-type domain-containing protein</fullName>
    </recommendedName>
</protein>
<dbReference type="Pfam" id="PF12833">
    <property type="entry name" value="HTH_18"/>
    <property type="match status" value="1"/>
</dbReference>
<dbReference type="EMBL" id="MAAO01000007">
    <property type="protein sequence ID" value="OUR95792.1"/>
    <property type="molecule type" value="Genomic_DNA"/>
</dbReference>
<dbReference type="InterPro" id="IPR009057">
    <property type="entry name" value="Homeodomain-like_sf"/>
</dbReference>
<evidence type="ECO:0000256" key="3">
    <source>
        <dbReference type="ARBA" id="ARBA00023163"/>
    </source>
</evidence>
<dbReference type="InterPro" id="IPR050204">
    <property type="entry name" value="AraC_XylS_family_regulators"/>
</dbReference>
<dbReference type="GO" id="GO:0043565">
    <property type="term" value="F:sequence-specific DNA binding"/>
    <property type="evidence" value="ECO:0007669"/>
    <property type="project" value="InterPro"/>
</dbReference>
<evidence type="ECO:0000256" key="2">
    <source>
        <dbReference type="ARBA" id="ARBA00023125"/>
    </source>
</evidence>
<dbReference type="Proteomes" id="UP000196531">
    <property type="component" value="Unassembled WGS sequence"/>
</dbReference>
<dbReference type="GO" id="GO:0003700">
    <property type="term" value="F:DNA-binding transcription factor activity"/>
    <property type="evidence" value="ECO:0007669"/>
    <property type="project" value="InterPro"/>
</dbReference>
<comment type="caution">
    <text evidence="5">The sequence shown here is derived from an EMBL/GenBank/DDBJ whole genome shotgun (WGS) entry which is preliminary data.</text>
</comment>